<dbReference type="Gene3D" id="3.40.630.30">
    <property type="match status" value="1"/>
</dbReference>
<sequence length="216" mass="26051">MHLKESEKISAIKRVRQVIKNGMFLFGLKNRLARIGIEIMPYYWVQEEAEDCAAPQIKGDFSEFILRELSFEEVKFISKEIDNMQMDLLEKEYQQCPLCLGLEHNNEIAAYMFIGLNNVIFRDKLFRIKSNEAYLTSMWTFHAYRGRNIAPYLRYMGYQFLKEQGRDVKYSISEYFNKSTIKFKNKLNSRHLQLYIYFNLFGKWKRHYMLRSYTDK</sequence>
<dbReference type="SUPFAM" id="SSF55729">
    <property type="entry name" value="Acyl-CoA N-acyltransferases (Nat)"/>
    <property type="match status" value="1"/>
</dbReference>
<reference evidence="1 2" key="1">
    <citation type="submission" date="2019-06" db="EMBL/GenBank/DDBJ databases">
        <title>A large-scale integrated study on North Sea by COGITO (Coastal Microbe Genomic &amp; Taxonomic Observatory).</title>
        <authorList>
            <person name="Teeling H."/>
        </authorList>
    </citation>
    <scope>NUCLEOTIDE SEQUENCE [LARGE SCALE GENOMIC DNA]</scope>
    <source>
        <strain evidence="1 2">MAR_2009_79</strain>
    </source>
</reference>
<dbReference type="InterPro" id="IPR016181">
    <property type="entry name" value="Acyl_CoA_acyltransferase"/>
</dbReference>
<dbReference type="Proteomes" id="UP000315363">
    <property type="component" value="Unassembled WGS sequence"/>
</dbReference>
<evidence type="ECO:0000313" key="2">
    <source>
        <dbReference type="Proteomes" id="UP000315363"/>
    </source>
</evidence>
<organism evidence="1 2">
    <name type="scientific">Arenibacter algicola</name>
    <dbReference type="NCBI Taxonomy" id="616991"/>
    <lineage>
        <taxon>Bacteria</taxon>
        <taxon>Pseudomonadati</taxon>
        <taxon>Bacteroidota</taxon>
        <taxon>Flavobacteriia</taxon>
        <taxon>Flavobacteriales</taxon>
        <taxon>Flavobacteriaceae</taxon>
        <taxon>Arenibacter</taxon>
    </lineage>
</organism>
<evidence type="ECO:0008006" key="3">
    <source>
        <dbReference type="Google" id="ProtNLM"/>
    </source>
</evidence>
<name>A0ABY3AFX2_9FLAO</name>
<proteinExistence type="predicted"/>
<evidence type="ECO:0000313" key="1">
    <source>
        <dbReference type="EMBL" id="TQO37945.1"/>
    </source>
</evidence>
<keyword evidence="2" id="KW-1185">Reference proteome</keyword>
<comment type="caution">
    <text evidence="1">The sequence shown here is derived from an EMBL/GenBank/DDBJ whole genome shotgun (WGS) entry which is preliminary data.</text>
</comment>
<dbReference type="RefSeq" id="WP_142189709.1">
    <property type="nucleotide sequence ID" value="NZ_VHIF01000001.1"/>
</dbReference>
<gene>
    <name evidence="1" type="ORF">GQ41_2574</name>
</gene>
<accession>A0ABY3AFX2</accession>
<dbReference type="EMBL" id="VHIF01000001">
    <property type="protein sequence ID" value="TQO37945.1"/>
    <property type="molecule type" value="Genomic_DNA"/>
</dbReference>
<protein>
    <recommendedName>
        <fullName evidence="3">N-acetyltransferase domain-containing protein</fullName>
    </recommendedName>
</protein>